<dbReference type="EMBL" id="JAVHJO010000010">
    <property type="protein sequence ID" value="KAK6535695.1"/>
    <property type="molecule type" value="Genomic_DNA"/>
</dbReference>
<feature type="domain" description="RRM" evidence="2">
    <location>
        <begin position="96"/>
        <end position="182"/>
    </location>
</feature>
<evidence type="ECO:0000313" key="4">
    <source>
        <dbReference type="Proteomes" id="UP001365542"/>
    </source>
</evidence>
<dbReference type="PROSITE" id="PS50102">
    <property type="entry name" value="RRM"/>
    <property type="match status" value="1"/>
</dbReference>
<sequence length="207" mass="23371">MPVHFENPHRPVYCFVEFYSVQDTEAVRGALNGRLMRNRPIRIDISRGRNRKENVDIGHQNDAGIDMSALSINENQPQFVPNRAQEYGSSRVQESTRLFVGGLPHVENINELEDLMTELFNGFHIESLSGIFSSKKGKFSNSENSSYCFVDLVGLDETRMAIQVLNNRQTSWGIARVNYASGGSDGRLKYRGVENQSQQQNGEAILE</sequence>
<organism evidence="3 4">
    <name type="scientific">Orbilia ellipsospora</name>
    <dbReference type="NCBI Taxonomy" id="2528407"/>
    <lineage>
        <taxon>Eukaryota</taxon>
        <taxon>Fungi</taxon>
        <taxon>Dikarya</taxon>
        <taxon>Ascomycota</taxon>
        <taxon>Pezizomycotina</taxon>
        <taxon>Orbiliomycetes</taxon>
        <taxon>Orbiliales</taxon>
        <taxon>Orbiliaceae</taxon>
        <taxon>Orbilia</taxon>
    </lineage>
</organism>
<evidence type="ECO:0000313" key="3">
    <source>
        <dbReference type="EMBL" id="KAK6535695.1"/>
    </source>
</evidence>
<dbReference type="InterPro" id="IPR000504">
    <property type="entry name" value="RRM_dom"/>
</dbReference>
<dbReference type="GO" id="GO:0003723">
    <property type="term" value="F:RNA binding"/>
    <property type="evidence" value="ECO:0007669"/>
    <property type="project" value="UniProtKB-UniRule"/>
</dbReference>
<dbReference type="InterPro" id="IPR012677">
    <property type="entry name" value="Nucleotide-bd_a/b_plait_sf"/>
</dbReference>
<dbReference type="InterPro" id="IPR035979">
    <property type="entry name" value="RBD_domain_sf"/>
</dbReference>
<comment type="caution">
    <text evidence="3">The sequence shown here is derived from an EMBL/GenBank/DDBJ whole genome shotgun (WGS) entry which is preliminary data.</text>
</comment>
<evidence type="ECO:0000256" key="1">
    <source>
        <dbReference type="PROSITE-ProRule" id="PRU00176"/>
    </source>
</evidence>
<gene>
    <name evidence="3" type="ORF">TWF694_002145</name>
</gene>
<keyword evidence="1" id="KW-0694">RNA-binding</keyword>
<protein>
    <recommendedName>
        <fullName evidence="2">RRM domain-containing protein</fullName>
    </recommendedName>
</protein>
<accession>A0AAV9X4P3</accession>
<dbReference type="Gene3D" id="3.30.70.330">
    <property type="match status" value="2"/>
</dbReference>
<proteinExistence type="predicted"/>
<reference evidence="3 4" key="1">
    <citation type="submission" date="2019-10" db="EMBL/GenBank/DDBJ databases">
        <authorList>
            <person name="Palmer J.M."/>
        </authorList>
    </citation>
    <scope>NUCLEOTIDE SEQUENCE [LARGE SCALE GENOMIC DNA]</scope>
    <source>
        <strain evidence="3 4">TWF694</strain>
    </source>
</reference>
<keyword evidence="4" id="KW-1185">Reference proteome</keyword>
<dbReference type="AlphaFoldDB" id="A0AAV9X4P3"/>
<evidence type="ECO:0000259" key="2">
    <source>
        <dbReference type="PROSITE" id="PS50102"/>
    </source>
</evidence>
<name>A0AAV9X4P3_9PEZI</name>
<dbReference type="Proteomes" id="UP001365542">
    <property type="component" value="Unassembled WGS sequence"/>
</dbReference>
<dbReference type="SUPFAM" id="SSF54928">
    <property type="entry name" value="RNA-binding domain, RBD"/>
    <property type="match status" value="1"/>
</dbReference>